<gene>
    <name evidence="1" type="ORF">LTR77_010527</name>
</gene>
<dbReference type="GeneID" id="89931853"/>
<sequence>MSVTLEESLATNINVPIDPVFVSQALSRDPWKQVDHVPNCRDIAVEGMRKNYVFRSDTLEFTSEQGKQDLAAIGVKTIFDLRSTAEIEANSNPRIKGTRVQEVALTAATTPAGAPKFTALPEVYMDMLTSHKATWTAILKHIGDDSGACLMHCTGGKDRTGVAAALILSLVVASHEDIADEYAPSRLGIEPAREALTAKITSLLEVPSCWDASCLLVTHLLLTSDVRAGCHS</sequence>
<protein>
    <recommendedName>
        <fullName evidence="3">Tyrosine specific protein phosphatases domain-containing protein</fullName>
    </recommendedName>
</protein>
<dbReference type="InterPro" id="IPR029021">
    <property type="entry name" value="Prot-tyrosine_phosphatase-like"/>
</dbReference>
<dbReference type="Proteomes" id="UP001337655">
    <property type="component" value="Unassembled WGS sequence"/>
</dbReference>
<dbReference type="InterPro" id="IPR016130">
    <property type="entry name" value="Tyr_Pase_AS"/>
</dbReference>
<proteinExistence type="predicted"/>
<keyword evidence="2" id="KW-1185">Reference proteome</keyword>
<dbReference type="SUPFAM" id="SSF52799">
    <property type="entry name" value="(Phosphotyrosine protein) phosphatases II"/>
    <property type="match status" value="1"/>
</dbReference>
<dbReference type="Pfam" id="PF13350">
    <property type="entry name" value="Y_phosphatase3"/>
    <property type="match status" value="1"/>
</dbReference>
<dbReference type="RefSeq" id="XP_064654020.1">
    <property type="nucleotide sequence ID" value="XM_064807745.1"/>
</dbReference>
<dbReference type="PANTHER" id="PTHR31126">
    <property type="entry name" value="TYROSINE-PROTEIN PHOSPHATASE"/>
    <property type="match status" value="1"/>
</dbReference>
<dbReference type="GO" id="GO:0004721">
    <property type="term" value="F:phosphoprotein phosphatase activity"/>
    <property type="evidence" value="ECO:0007669"/>
    <property type="project" value="InterPro"/>
</dbReference>
<evidence type="ECO:0008006" key="3">
    <source>
        <dbReference type="Google" id="ProtNLM"/>
    </source>
</evidence>
<dbReference type="EMBL" id="JAVRRT010000024">
    <property type="protein sequence ID" value="KAK5163578.1"/>
    <property type="molecule type" value="Genomic_DNA"/>
</dbReference>
<evidence type="ECO:0000313" key="2">
    <source>
        <dbReference type="Proteomes" id="UP001337655"/>
    </source>
</evidence>
<dbReference type="InterPro" id="IPR026893">
    <property type="entry name" value="Tyr/Ser_Pase_IphP-type"/>
</dbReference>
<dbReference type="PROSITE" id="PS00383">
    <property type="entry name" value="TYR_PHOSPHATASE_1"/>
    <property type="match status" value="1"/>
</dbReference>
<dbReference type="PANTHER" id="PTHR31126:SF1">
    <property type="entry name" value="TYROSINE SPECIFIC PROTEIN PHOSPHATASES DOMAIN-CONTAINING PROTEIN"/>
    <property type="match status" value="1"/>
</dbReference>
<comment type="caution">
    <text evidence="1">The sequence shown here is derived from an EMBL/GenBank/DDBJ whole genome shotgun (WGS) entry which is preliminary data.</text>
</comment>
<dbReference type="AlphaFoldDB" id="A0AAV9NXN8"/>
<dbReference type="Gene3D" id="3.90.190.10">
    <property type="entry name" value="Protein tyrosine phosphatase superfamily"/>
    <property type="match status" value="1"/>
</dbReference>
<name>A0AAV9NXN8_9PEZI</name>
<accession>A0AAV9NXN8</accession>
<evidence type="ECO:0000313" key="1">
    <source>
        <dbReference type="EMBL" id="KAK5163578.1"/>
    </source>
</evidence>
<organism evidence="1 2">
    <name type="scientific">Saxophila tyrrhenica</name>
    <dbReference type="NCBI Taxonomy" id="1690608"/>
    <lineage>
        <taxon>Eukaryota</taxon>
        <taxon>Fungi</taxon>
        <taxon>Dikarya</taxon>
        <taxon>Ascomycota</taxon>
        <taxon>Pezizomycotina</taxon>
        <taxon>Dothideomycetes</taxon>
        <taxon>Dothideomycetidae</taxon>
        <taxon>Mycosphaerellales</taxon>
        <taxon>Extremaceae</taxon>
        <taxon>Saxophila</taxon>
    </lineage>
</organism>
<reference evidence="1 2" key="1">
    <citation type="submission" date="2023-08" db="EMBL/GenBank/DDBJ databases">
        <title>Black Yeasts Isolated from many extreme environments.</title>
        <authorList>
            <person name="Coleine C."/>
            <person name="Stajich J.E."/>
            <person name="Selbmann L."/>
        </authorList>
    </citation>
    <scope>NUCLEOTIDE SEQUENCE [LARGE SCALE GENOMIC DNA]</scope>
    <source>
        <strain evidence="1 2">CCFEE 5935</strain>
    </source>
</reference>